<protein>
    <submittedName>
        <fullName evidence="1">Uncharacterized protein</fullName>
    </submittedName>
</protein>
<name>A0A8S5PL20_9CAUD</name>
<organism evidence="1">
    <name type="scientific">Podoviridae sp. ctnCN2</name>
    <dbReference type="NCBI Taxonomy" id="2825274"/>
    <lineage>
        <taxon>Viruses</taxon>
        <taxon>Duplodnaviria</taxon>
        <taxon>Heunggongvirae</taxon>
        <taxon>Uroviricota</taxon>
        <taxon>Caudoviricetes</taxon>
    </lineage>
</organism>
<accession>A0A8S5PL20</accession>
<sequence length="82" mass="9232">MYEQHLALLRKRLNTDGDYTYLVLFDGTQTEVVQLTNHGGSLKLTRALEDTPAQSFPTGTCVRWEITPAAVRDIVCQMECCP</sequence>
<proteinExistence type="predicted"/>
<dbReference type="EMBL" id="BK015452">
    <property type="protein sequence ID" value="DAE07594.1"/>
    <property type="molecule type" value="Genomic_DNA"/>
</dbReference>
<evidence type="ECO:0000313" key="1">
    <source>
        <dbReference type="EMBL" id="DAE07594.1"/>
    </source>
</evidence>
<reference evidence="1" key="1">
    <citation type="journal article" date="2021" name="Proc. Natl. Acad. Sci. U.S.A.">
        <title>A Catalog of Tens of Thousands of Viruses from Human Metagenomes Reveals Hidden Associations with Chronic Diseases.</title>
        <authorList>
            <person name="Tisza M.J."/>
            <person name="Buck C.B."/>
        </authorList>
    </citation>
    <scope>NUCLEOTIDE SEQUENCE</scope>
    <source>
        <strain evidence="1">CtnCN2</strain>
    </source>
</reference>